<dbReference type="PANTHER" id="PTHR24086:SF25">
    <property type="entry name" value="NUCLEAR HORMONE RECEPTOR FTZ-F1 BETA"/>
    <property type="match status" value="1"/>
</dbReference>
<evidence type="ECO:0000256" key="3">
    <source>
        <dbReference type="ARBA" id="ARBA00023163"/>
    </source>
</evidence>
<organism evidence="5 6">
    <name type="scientific">Lepeophtheirus salmonis</name>
    <name type="common">Salmon louse</name>
    <name type="synonym">Caligus salmonis</name>
    <dbReference type="NCBI Taxonomy" id="72036"/>
    <lineage>
        <taxon>Eukaryota</taxon>
        <taxon>Metazoa</taxon>
        <taxon>Ecdysozoa</taxon>
        <taxon>Arthropoda</taxon>
        <taxon>Crustacea</taxon>
        <taxon>Multicrustacea</taxon>
        <taxon>Hexanauplia</taxon>
        <taxon>Copepoda</taxon>
        <taxon>Siphonostomatoida</taxon>
        <taxon>Caligidae</taxon>
        <taxon>Lepeophtheirus</taxon>
    </lineage>
</organism>
<keyword evidence="4" id="KW-0675">Receptor</keyword>
<protein>
    <submittedName>
        <fullName evidence="5">NR5A3</fullName>
    </submittedName>
</protein>
<evidence type="ECO:0000313" key="5">
    <source>
        <dbReference type="EMBL" id="CAF2812902.1"/>
    </source>
</evidence>
<reference evidence="5" key="1">
    <citation type="submission" date="2021-02" db="EMBL/GenBank/DDBJ databases">
        <authorList>
            <person name="Bekaert M."/>
        </authorList>
    </citation>
    <scope>NUCLEOTIDE SEQUENCE</scope>
    <source>
        <strain evidence="5">IoA-00</strain>
    </source>
</reference>
<dbReference type="InterPro" id="IPR016355">
    <property type="entry name" value="NR5-like"/>
</dbReference>
<dbReference type="SUPFAM" id="SSF48508">
    <property type="entry name" value="Nuclear receptor ligand-binding domain"/>
    <property type="match status" value="1"/>
</dbReference>
<accession>A0A7R8CK82</accession>
<dbReference type="Gene3D" id="1.10.565.10">
    <property type="entry name" value="Retinoid X Receptor"/>
    <property type="match status" value="1"/>
</dbReference>
<comment type="subcellular location">
    <subcellularLocation>
        <location evidence="1">Nucleus</location>
    </subcellularLocation>
</comment>
<evidence type="ECO:0000313" key="6">
    <source>
        <dbReference type="Proteomes" id="UP000675881"/>
    </source>
</evidence>
<dbReference type="InterPro" id="IPR035500">
    <property type="entry name" value="NHR-like_dom_sf"/>
</dbReference>
<dbReference type="Proteomes" id="UP000675881">
    <property type="component" value="Chromosome 11"/>
</dbReference>
<keyword evidence="2" id="KW-0805">Transcription regulation</keyword>
<dbReference type="EMBL" id="HG994590">
    <property type="protein sequence ID" value="CAF2812902.1"/>
    <property type="molecule type" value="Genomic_DNA"/>
</dbReference>
<dbReference type="Pfam" id="PF00104">
    <property type="entry name" value="Hormone_recep"/>
    <property type="match status" value="1"/>
</dbReference>
<gene>
    <name evidence="5" type="ORF">LSAA_2879</name>
</gene>
<evidence type="ECO:0000256" key="4">
    <source>
        <dbReference type="ARBA" id="ARBA00023170"/>
    </source>
</evidence>
<dbReference type="PANTHER" id="PTHR24086">
    <property type="entry name" value="NUCLEAR RECEPTOR SUBFAMILY 5 GROUP A"/>
    <property type="match status" value="1"/>
</dbReference>
<evidence type="ECO:0000256" key="2">
    <source>
        <dbReference type="ARBA" id="ARBA00023015"/>
    </source>
</evidence>
<name>A0A7R8CK82_LEPSM</name>
<dbReference type="GO" id="GO:0004879">
    <property type="term" value="F:nuclear receptor activity"/>
    <property type="evidence" value="ECO:0007669"/>
    <property type="project" value="InterPro"/>
</dbReference>
<sequence length="111" mass="12757">MLNFSDQLRRLKVDHYEYVSLKVILLLTSDATGLKEVDQVRESQEQVVQALQSYTNFHYPSMPNKFGELLLRMPELQRVCQVSKDMLQPSQGSGETSPGFNLLMELLRGDH</sequence>
<proteinExistence type="predicted"/>
<dbReference type="AlphaFoldDB" id="A0A7R8CK82"/>
<dbReference type="GO" id="GO:0003677">
    <property type="term" value="F:DNA binding"/>
    <property type="evidence" value="ECO:0007669"/>
    <property type="project" value="InterPro"/>
</dbReference>
<keyword evidence="6" id="KW-1185">Reference proteome</keyword>
<dbReference type="GO" id="GO:0005634">
    <property type="term" value="C:nucleus"/>
    <property type="evidence" value="ECO:0007669"/>
    <property type="project" value="UniProtKB-SubCell"/>
</dbReference>
<dbReference type="PROSITE" id="PS51843">
    <property type="entry name" value="NR_LBD"/>
    <property type="match status" value="1"/>
</dbReference>
<dbReference type="InterPro" id="IPR000536">
    <property type="entry name" value="Nucl_hrmn_rcpt_lig-bd"/>
</dbReference>
<keyword evidence="3" id="KW-0804">Transcription</keyword>
<dbReference type="OrthoDB" id="5984981at2759"/>
<evidence type="ECO:0000256" key="1">
    <source>
        <dbReference type="ARBA" id="ARBA00004123"/>
    </source>
</evidence>